<dbReference type="AlphaFoldDB" id="A0AAD7X4Q2"/>
<gene>
    <name evidence="10" type="ORF">AAFF_G00002230</name>
</gene>
<keyword evidence="3" id="KW-0808">Transferase</keyword>
<dbReference type="SMART" id="SM00460">
    <property type="entry name" value="TGc"/>
    <property type="match status" value="1"/>
</dbReference>
<organism evidence="10 11">
    <name type="scientific">Aldrovandia affinis</name>
    <dbReference type="NCBI Taxonomy" id="143900"/>
    <lineage>
        <taxon>Eukaryota</taxon>
        <taxon>Metazoa</taxon>
        <taxon>Chordata</taxon>
        <taxon>Craniata</taxon>
        <taxon>Vertebrata</taxon>
        <taxon>Euteleostomi</taxon>
        <taxon>Actinopterygii</taxon>
        <taxon>Neopterygii</taxon>
        <taxon>Teleostei</taxon>
        <taxon>Notacanthiformes</taxon>
        <taxon>Halosauridae</taxon>
        <taxon>Aldrovandia</taxon>
    </lineage>
</organism>
<evidence type="ECO:0000256" key="6">
    <source>
        <dbReference type="ARBA" id="ARBA00023315"/>
    </source>
</evidence>
<dbReference type="Pfam" id="PF00927">
    <property type="entry name" value="Transglut_C"/>
    <property type="match status" value="1"/>
</dbReference>
<name>A0AAD7X4Q2_9TELE</name>
<keyword evidence="11" id="KW-1185">Reference proteome</keyword>
<dbReference type="Gene3D" id="2.60.40.10">
    <property type="entry name" value="Immunoglobulins"/>
    <property type="match status" value="3"/>
</dbReference>
<feature type="active site" evidence="8">
    <location>
        <position position="422"/>
    </location>
</feature>
<dbReference type="InterPro" id="IPR002931">
    <property type="entry name" value="Transglutaminase-like"/>
</dbReference>
<dbReference type="SUPFAM" id="SSF49309">
    <property type="entry name" value="Transglutaminase, two C-terminal domains"/>
    <property type="match status" value="2"/>
</dbReference>
<feature type="domain" description="Transglutaminase-like" evidence="9">
    <location>
        <begin position="355"/>
        <end position="448"/>
    </location>
</feature>
<comment type="similarity">
    <text evidence="2">Belongs to the transglutaminase superfamily. Transglutaminase family.</text>
</comment>
<protein>
    <recommendedName>
        <fullName evidence="7">protein-glutamine gamma-glutamyltransferase</fullName>
        <ecNumber evidence="7">2.3.2.13</ecNumber>
    </recommendedName>
</protein>
<dbReference type="InterPro" id="IPR001102">
    <property type="entry name" value="Transglutaminase_N"/>
</dbReference>
<dbReference type="Pfam" id="PF00868">
    <property type="entry name" value="Transglut_N"/>
    <property type="match status" value="1"/>
</dbReference>
<dbReference type="InterPro" id="IPR013783">
    <property type="entry name" value="Ig-like_fold"/>
</dbReference>
<evidence type="ECO:0000256" key="7">
    <source>
        <dbReference type="ARBA" id="ARBA00024222"/>
    </source>
</evidence>
<evidence type="ECO:0000259" key="9">
    <source>
        <dbReference type="SMART" id="SM00460"/>
    </source>
</evidence>
<keyword evidence="6" id="KW-0012">Acyltransferase</keyword>
<sequence>MCNNEQHFSLKNNHPVAVFAGAPEVIQDADSPEVPSDNHSFLQQRPKMYSSQHNLNPLTEVGRYSRPVDHSNAQSPAFVESETIEFGEPGPRSNLHDRDPVTLDTNIKQNKRAHHTSGFTEDALIVRRGQEFDIDITFNKDMDDLESSIFVKLEMGLNANEFRGTKIILSSTLGWESDWSMWVKPFSGKTVPVGITSPPNCLVGKFKLTIGLRSGYNHVKWNFSTINYIYILFNPWLKEDTVYMSSEDERKEYVLNQAGQIYNGTAENPSAIPWNFGQFQEGILTTCLEMLDDSKISTNNRGKAIVVVRMGSALINSQDDNGVVVGNWSGKYKGGTPPLSWIGSPDILLQYHKKKHPVRYGQCWVYAGVFNTFLRCLGIPARVITNYRSAHDNDGNLKIDIILTRNLQFNSSKTNDSLWNYHCWNECYIERNDLPVGLGGWQVVDATPQETSDGLYRCGPASVEAIKHGLICYPFDSRFVFAEVNSDIVFHVPGANGRLETIYVDTASVGWKVLTKQIGRRAPADITNTYKFIEGTVESDMTVKNAEQYGSKRSGPYAPLTDIKMRVEVSPARLHEGFEVTLHLTNESRYTYIVDIYISGNVVYYTGVHSAQFMFQNLEGTVPAYKTEKVTVQVQPHEYKKKLVDQAMLQFIIVGNVRETKRALIATKLVKLEGPKLTIRVTKNQYVGQMMTIQVEFTNNLNEPLEDAYLHLEISGAWAFLPKIYSEIAPYATVTRVETYTPKTAMETSVFASLYASPLQSVYAEEDILVWE</sequence>
<dbReference type="GO" id="GO:0072378">
    <property type="term" value="P:blood coagulation, fibrin clot formation"/>
    <property type="evidence" value="ECO:0007669"/>
    <property type="project" value="TreeGrafter"/>
</dbReference>
<dbReference type="Gene3D" id="3.90.260.10">
    <property type="entry name" value="Transglutaminase-like"/>
    <property type="match status" value="1"/>
</dbReference>
<accession>A0AAD7X4Q2</accession>
<evidence type="ECO:0000256" key="4">
    <source>
        <dbReference type="ARBA" id="ARBA00022723"/>
    </source>
</evidence>
<dbReference type="SUPFAM" id="SSF54001">
    <property type="entry name" value="Cysteine proteinases"/>
    <property type="match status" value="1"/>
</dbReference>
<dbReference type="PANTHER" id="PTHR11590:SF42">
    <property type="entry name" value="COAGULATION FACTOR XIII A CHAIN"/>
    <property type="match status" value="1"/>
</dbReference>
<comment type="cofactor">
    <cofactor evidence="1">
        <name>Ca(2+)</name>
        <dbReference type="ChEBI" id="CHEBI:29108"/>
    </cofactor>
</comment>
<dbReference type="GO" id="GO:0003810">
    <property type="term" value="F:protein-glutamine gamma-glutamyltransferase activity"/>
    <property type="evidence" value="ECO:0007669"/>
    <property type="project" value="UniProtKB-EC"/>
</dbReference>
<reference evidence="10" key="1">
    <citation type="journal article" date="2023" name="Science">
        <title>Genome structures resolve the early diversification of teleost fishes.</title>
        <authorList>
            <person name="Parey E."/>
            <person name="Louis A."/>
            <person name="Montfort J."/>
            <person name="Bouchez O."/>
            <person name="Roques C."/>
            <person name="Iampietro C."/>
            <person name="Lluch J."/>
            <person name="Castinel A."/>
            <person name="Donnadieu C."/>
            <person name="Desvignes T."/>
            <person name="Floi Bucao C."/>
            <person name="Jouanno E."/>
            <person name="Wen M."/>
            <person name="Mejri S."/>
            <person name="Dirks R."/>
            <person name="Jansen H."/>
            <person name="Henkel C."/>
            <person name="Chen W.J."/>
            <person name="Zahm M."/>
            <person name="Cabau C."/>
            <person name="Klopp C."/>
            <person name="Thompson A.W."/>
            <person name="Robinson-Rechavi M."/>
            <person name="Braasch I."/>
            <person name="Lecointre G."/>
            <person name="Bobe J."/>
            <person name="Postlethwait J.H."/>
            <person name="Berthelot C."/>
            <person name="Roest Crollius H."/>
            <person name="Guiguen Y."/>
        </authorList>
    </citation>
    <scope>NUCLEOTIDE SEQUENCE</scope>
    <source>
        <strain evidence="10">NC1722</strain>
    </source>
</reference>
<evidence type="ECO:0000256" key="1">
    <source>
        <dbReference type="ARBA" id="ARBA00001913"/>
    </source>
</evidence>
<dbReference type="InterPro" id="IPR036985">
    <property type="entry name" value="Transglutaminase-like_sf"/>
</dbReference>
<feature type="active site" evidence="8">
    <location>
        <position position="445"/>
    </location>
</feature>
<comment type="caution">
    <text evidence="10">The sequence shown here is derived from an EMBL/GenBank/DDBJ whole genome shotgun (WGS) entry which is preliminary data.</text>
</comment>
<feature type="active site" evidence="8">
    <location>
        <position position="363"/>
    </location>
</feature>
<dbReference type="EC" id="2.3.2.13" evidence="7"/>
<dbReference type="Proteomes" id="UP001221898">
    <property type="component" value="Unassembled WGS sequence"/>
</dbReference>
<evidence type="ECO:0000256" key="3">
    <source>
        <dbReference type="ARBA" id="ARBA00022679"/>
    </source>
</evidence>
<dbReference type="InterPro" id="IPR038765">
    <property type="entry name" value="Papain-like_cys_pep_sf"/>
</dbReference>
<dbReference type="Pfam" id="PF01841">
    <property type="entry name" value="Transglut_core"/>
    <property type="match status" value="1"/>
</dbReference>
<dbReference type="InterPro" id="IPR013808">
    <property type="entry name" value="Transglutaminase_AS"/>
</dbReference>
<keyword evidence="5" id="KW-0106">Calcium</keyword>
<dbReference type="EMBL" id="JAINUG010000001">
    <property type="protein sequence ID" value="KAJ8418724.1"/>
    <property type="molecule type" value="Genomic_DNA"/>
</dbReference>
<dbReference type="InterPro" id="IPR036238">
    <property type="entry name" value="Transglutaminase_C_sf"/>
</dbReference>
<dbReference type="InterPro" id="IPR014756">
    <property type="entry name" value="Ig_E-set"/>
</dbReference>
<evidence type="ECO:0000256" key="8">
    <source>
        <dbReference type="PIRSR" id="PIRSR000459-1"/>
    </source>
</evidence>
<dbReference type="PANTHER" id="PTHR11590">
    <property type="entry name" value="PROTEIN-GLUTAMINE GAMMA-GLUTAMYLTRANSFERASE"/>
    <property type="match status" value="1"/>
</dbReference>
<dbReference type="InterPro" id="IPR023608">
    <property type="entry name" value="Transglutaminase_animal"/>
</dbReference>
<proteinExistence type="inferred from homology"/>
<dbReference type="InterPro" id="IPR050779">
    <property type="entry name" value="Transglutaminase"/>
</dbReference>
<dbReference type="FunFam" id="3.90.260.10:FF:000001">
    <property type="entry name" value="Protein-glutamine gamma-glutamyltransferase 2"/>
    <property type="match status" value="1"/>
</dbReference>
<dbReference type="GO" id="GO:0007399">
    <property type="term" value="P:nervous system development"/>
    <property type="evidence" value="ECO:0007669"/>
    <property type="project" value="UniProtKB-ARBA"/>
</dbReference>
<dbReference type="GO" id="GO:0046872">
    <property type="term" value="F:metal ion binding"/>
    <property type="evidence" value="ECO:0007669"/>
    <property type="project" value="UniProtKB-KW"/>
</dbReference>
<evidence type="ECO:0000256" key="5">
    <source>
        <dbReference type="ARBA" id="ARBA00022837"/>
    </source>
</evidence>
<dbReference type="InterPro" id="IPR008958">
    <property type="entry name" value="Transglutaminase_C"/>
</dbReference>
<keyword evidence="4" id="KW-0479">Metal-binding</keyword>
<dbReference type="SUPFAM" id="SSF81296">
    <property type="entry name" value="E set domains"/>
    <property type="match status" value="1"/>
</dbReference>
<evidence type="ECO:0000313" key="10">
    <source>
        <dbReference type="EMBL" id="KAJ8418724.1"/>
    </source>
</evidence>
<dbReference type="PIRSF" id="PIRSF000459">
    <property type="entry name" value="TGM_EBP42"/>
    <property type="match status" value="1"/>
</dbReference>
<evidence type="ECO:0000256" key="2">
    <source>
        <dbReference type="ARBA" id="ARBA00005968"/>
    </source>
</evidence>
<evidence type="ECO:0000313" key="11">
    <source>
        <dbReference type="Proteomes" id="UP001221898"/>
    </source>
</evidence>
<dbReference type="PROSITE" id="PS00547">
    <property type="entry name" value="TRANSGLUTAMINASES"/>
    <property type="match status" value="1"/>
</dbReference>